<evidence type="ECO:0000313" key="2">
    <source>
        <dbReference type="EMBL" id="KAF5846271.1"/>
    </source>
</evidence>
<gene>
    <name evidence="2" type="ORF">GGP41_003635</name>
</gene>
<evidence type="ECO:0000313" key="3">
    <source>
        <dbReference type="Proteomes" id="UP000624244"/>
    </source>
</evidence>
<comment type="caution">
    <text evidence="2">The sequence shown here is derived from an EMBL/GenBank/DDBJ whole genome shotgun (WGS) entry which is preliminary data.</text>
</comment>
<sequence>MDRSTKKRMTRSYVKLGLETPPPSPTVAKEITLRNHLQELLDKLPQDLPAYYHEELLDGICFLIHSPLFAYVVSPRLRREEQKAQSSETNAVTTQTTVVKNTHGGVVREPATYLALSKLRIDINQEKNDWVTRLLYNNATLIEGRDLCNTENSFVTSFHFFCEEVAFLSSEFRSRERVGAILRGAAGEQELLEIDLESTKEADAERKKRRLVKLKARVKIMRGRVVRARNTGR</sequence>
<protein>
    <submittedName>
        <fullName evidence="2">Uncharacterized protein</fullName>
    </submittedName>
</protein>
<accession>A0A8H6DRY9</accession>
<reference evidence="2" key="1">
    <citation type="submission" date="2019-11" db="EMBL/GenBank/DDBJ databases">
        <title>Bipolaris sorokiniana Genome sequencing.</title>
        <authorList>
            <person name="Wang H."/>
        </authorList>
    </citation>
    <scope>NUCLEOTIDE SEQUENCE</scope>
</reference>
<dbReference type="AlphaFoldDB" id="A0A8H6DRY9"/>
<organism evidence="2 3">
    <name type="scientific">Cochliobolus sativus</name>
    <name type="common">Common root rot and spot blotch fungus</name>
    <name type="synonym">Bipolaris sorokiniana</name>
    <dbReference type="NCBI Taxonomy" id="45130"/>
    <lineage>
        <taxon>Eukaryota</taxon>
        <taxon>Fungi</taxon>
        <taxon>Dikarya</taxon>
        <taxon>Ascomycota</taxon>
        <taxon>Pezizomycotina</taxon>
        <taxon>Dothideomycetes</taxon>
        <taxon>Pleosporomycetidae</taxon>
        <taxon>Pleosporales</taxon>
        <taxon>Pleosporineae</taxon>
        <taxon>Pleosporaceae</taxon>
        <taxon>Bipolaris</taxon>
    </lineage>
</organism>
<dbReference type="Proteomes" id="UP000624244">
    <property type="component" value="Unassembled WGS sequence"/>
</dbReference>
<feature type="compositionally biased region" description="Basic residues" evidence="1">
    <location>
        <begin position="1"/>
        <end position="10"/>
    </location>
</feature>
<name>A0A8H6DRY9_COCSA</name>
<evidence type="ECO:0000256" key="1">
    <source>
        <dbReference type="SAM" id="MobiDB-lite"/>
    </source>
</evidence>
<dbReference type="EMBL" id="WNKQ01000016">
    <property type="protein sequence ID" value="KAF5846271.1"/>
    <property type="molecule type" value="Genomic_DNA"/>
</dbReference>
<feature type="region of interest" description="Disordered" evidence="1">
    <location>
        <begin position="1"/>
        <end position="21"/>
    </location>
</feature>
<proteinExistence type="predicted"/>